<evidence type="ECO:0000256" key="5">
    <source>
        <dbReference type="ARBA" id="ARBA00022692"/>
    </source>
</evidence>
<keyword evidence="4 9" id="KW-0132">Cell division</keyword>
<proteinExistence type="inferred from homology"/>
<evidence type="ECO:0000256" key="3">
    <source>
        <dbReference type="ARBA" id="ARBA00022519"/>
    </source>
</evidence>
<gene>
    <name evidence="9" type="primary">ftsQ</name>
    <name evidence="11" type="ORF">SVA_0699</name>
</gene>
<dbReference type="Gene3D" id="3.40.50.11690">
    <property type="entry name" value="Cell division protein FtsQ/DivIB"/>
    <property type="match status" value="1"/>
</dbReference>
<accession>A0A1B4V1B1</accession>
<dbReference type="InterPro" id="IPR013685">
    <property type="entry name" value="POTRA_FtsQ_type"/>
</dbReference>
<comment type="similarity">
    <text evidence="9">Belongs to the FtsQ/DivIB family. FtsQ subfamily.</text>
</comment>
<evidence type="ECO:0000256" key="8">
    <source>
        <dbReference type="ARBA" id="ARBA00023306"/>
    </source>
</evidence>
<evidence type="ECO:0000256" key="9">
    <source>
        <dbReference type="HAMAP-Rule" id="MF_00911"/>
    </source>
</evidence>
<evidence type="ECO:0000259" key="10">
    <source>
        <dbReference type="PROSITE" id="PS51779"/>
    </source>
</evidence>
<dbReference type="PROSITE" id="PS51779">
    <property type="entry name" value="POTRA"/>
    <property type="match status" value="1"/>
</dbReference>
<sequence length="261" mass="29179">MRRAEATKPRADRGALRTGALLLLALGLLVSVSYGVDWALRTQNFPVASIRFEGPFRRVTHAELESAVLPLVRANFFLVDLDAVKRQLEDIPWVHRVSVRRAFPQDLHVEFTEQRVVARWRDDAWLNASGEVVHVQVTDAEGLPRLEGPDGTAAQVLAAYEDFGRALAPAGLKLAGASLTPRRSWRLDLEGPEELRLTLVLDHEQPQKRLARFARFYATTLASQAGAVRLVDLRYTNGFAVEWRRREGMRVAGATAPRNEG</sequence>
<dbReference type="OrthoDB" id="9790370at2"/>
<keyword evidence="3 9" id="KW-0997">Cell inner membrane</keyword>
<dbReference type="PANTHER" id="PTHR35851:SF1">
    <property type="entry name" value="CELL DIVISION PROTEIN FTSQ"/>
    <property type="match status" value="1"/>
</dbReference>
<dbReference type="GO" id="GO:0032153">
    <property type="term" value="C:cell division site"/>
    <property type="evidence" value="ECO:0007669"/>
    <property type="project" value="UniProtKB-UniRule"/>
</dbReference>
<dbReference type="AlphaFoldDB" id="A0A1B4V1B1"/>
<dbReference type="GO" id="GO:0005886">
    <property type="term" value="C:plasma membrane"/>
    <property type="evidence" value="ECO:0007669"/>
    <property type="project" value="UniProtKB-SubCell"/>
</dbReference>
<evidence type="ECO:0000256" key="6">
    <source>
        <dbReference type="ARBA" id="ARBA00022989"/>
    </source>
</evidence>
<protein>
    <recommendedName>
        <fullName evidence="9">Cell division protein FtsQ</fullName>
    </recommendedName>
</protein>
<dbReference type="RefSeq" id="WP_096458843.1">
    <property type="nucleotide sequence ID" value="NZ_AP014936.1"/>
</dbReference>
<dbReference type="Pfam" id="PF03799">
    <property type="entry name" value="FtsQ_DivIB_C"/>
    <property type="match status" value="1"/>
</dbReference>
<keyword evidence="8 9" id="KW-0131">Cell cycle</keyword>
<keyword evidence="5 9" id="KW-0812">Transmembrane</keyword>
<dbReference type="Proteomes" id="UP000218899">
    <property type="component" value="Chromosome"/>
</dbReference>
<dbReference type="EMBL" id="AP014936">
    <property type="protein sequence ID" value="BAU47278.1"/>
    <property type="molecule type" value="Genomic_DNA"/>
</dbReference>
<name>A0A1B4V1B1_9GAMM</name>
<dbReference type="GO" id="GO:0043093">
    <property type="term" value="P:FtsZ-dependent cytokinesis"/>
    <property type="evidence" value="ECO:0007669"/>
    <property type="project" value="UniProtKB-UniRule"/>
</dbReference>
<evidence type="ECO:0000313" key="11">
    <source>
        <dbReference type="EMBL" id="BAU47278.1"/>
    </source>
</evidence>
<dbReference type="PANTHER" id="PTHR35851">
    <property type="entry name" value="CELL DIVISION PROTEIN FTSQ"/>
    <property type="match status" value="1"/>
</dbReference>
<dbReference type="KEGG" id="sva:SVA_0699"/>
<keyword evidence="2 9" id="KW-1003">Cell membrane</keyword>
<dbReference type="InterPro" id="IPR045335">
    <property type="entry name" value="FtsQ_C_sf"/>
</dbReference>
<reference evidence="11 12" key="1">
    <citation type="submission" date="2015-08" db="EMBL/GenBank/DDBJ databases">
        <title>Complete genome sequence of Sulfurifustis variabilis.</title>
        <authorList>
            <person name="Miura A."/>
            <person name="Kojima H."/>
            <person name="Fukui M."/>
        </authorList>
    </citation>
    <scope>NUCLEOTIDE SEQUENCE [LARGE SCALE GENOMIC DNA]</scope>
    <source>
        <strain evidence="12">skN76</strain>
    </source>
</reference>
<evidence type="ECO:0000313" key="12">
    <source>
        <dbReference type="Proteomes" id="UP000218899"/>
    </source>
</evidence>
<evidence type="ECO:0000256" key="2">
    <source>
        <dbReference type="ARBA" id="ARBA00022475"/>
    </source>
</evidence>
<dbReference type="InterPro" id="IPR005548">
    <property type="entry name" value="Cell_div_FtsQ/DivIB_C"/>
</dbReference>
<dbReference type="HAMAP" id="MF_00911">
    <property type="entry name" value="FtsQ_subfam"/>
    <property type="match status" value="1"/>
</dbReference>
<keyword evidence="7 9" id="KW-0472">Membrane</keyword>
<comment type="function">
    <text evidence="9">Essential cell division protein. May link together the upstream cell division proteins, which are predominantly cytoplasmic, with the downstream cell division proteins, which are predominantly periplasmic. May control correct divisome assembly.</text>
</comment>
<keyword evidence="6 9" id="KW-1133">Transmembrane helix</keyword>
<keyword evidence="12" id="KW-1185">Reference proteome</keyword>
<dbReference type="InterPro" id="IPR034746">
    <property type="entry name" value="POTRA"/>
</dbReference>
<comment type="subunit">
    <text evidence="9">Part of a complex composed of FtsB, FtsL and FtsQ.</text>
</comment>
<organism evidence="11 12">
    <name type="scientific">Sulfurifustis variabilis</name>
    <dbReference type="NCBI Taxonomy" id="1675686"/>
    <lineage>
        <taxon>Bacteria</taxon>
        <taxon>Pseudomonadati</taxon>
        <taxon>Pseudomonadota</taxon>
        <taxon>Gammaproteobacteria</taxon>
        <taxon>Acidiferrobacterales</taxon>
        <taxon>Acidiferrobacteraceae</taxon>
        <taxon>Sulfurifustis</taxon>
    </lineage>
</organism>
<evidence type="ECO:0000256" key="7">
    <source>
        <dbReference type="ARBA" id="ARBA00023136"/>
    </source>
</evidence>
<dbReference type="Pfam" id="PF08478">
    <property type="entry name" value="POTRA_1"/>
    <property type="match status" value="1"/>
</dbReference>
<comment type="subcellular location">
    <subcellularLocation>
        <location evidence="9">Cell inner membrane</location>
        <topology evidence="9">Single-pass type II membrane protein</topology>
    </subcellularLocation>
    <subcellularLocation>
        <location evidence="1">Membrane</location>
    </subcellularLocation>
    <text evidence="9">Localizes to the division septum.</text>
</comment>
<dbReference type="InterPro" id="IPR026579">
    <property type="entry name" value="FtsQ"/>
</dbReference>
<evidence type="ECO:0000256" key="1">
    <source>
        <dbReference type="ARBA" id="ARBA00004370"/>
    </source>
</evidence>
<dbReference type="GO" id="GO:0090529">
    <property type="term" value="P:cell septum assembly"/>
    <property type="evidence" value="ECO:0007669"/>
    <property type="project" value="InterPro"/>
</dbReference>
<evidence type="ECO:0000256" key="4">
    <source>
        <dbReference type="ARBA" id="ARBA00022618"/>
    </source>
</evidence>
<dbReference type="Gene3D" id="3.10.20.310">
    <property type="entry name" value="membrane protein fhac"/>
    <property type="match status" value="1"/>
</dbReference>
<feature type="domain" description="POTRA" evidence="10">
    <location>
        <begin position="45"/>
        <end position="114"/>
    </location>
</feature>